<dbReference type="InterPro" id="IPR036291">
    <property type="entry name" value="NAD(P)-bd_dom_sf"/>
</dbReference>
<evidence type="ECO:0000313" key="4">
    <source>
        <dbReference type="Proteomes" id="UP001610818"/>
    </source>
</evidence>
<organism evidence="3 4">
    <name type="scientific">Streptomyces longisporoflavus</name>
    <dbReference type="NCBI Taxonomy" id="28044"/>
    <lineage>
        <taxon>Bacteria</taxon>
        <taxon>Bacillati</taxon>
        <taxon>Actinomycetota</taxon>
        <taxon>Actinomycetes</taxon>
        <taxon>Kitasatosporales</taxon>
        <taxon>Streptomycetaceae</taxon>
        <taxon>Streptomyces</taxon>
    </lineage>
</organism>
<dbReference type="Gene3D" id="3.40.50.720">
    <property type="entry name" value="NAD(P)-binding Rossmann-like Domain"/>
    <property type="match status" value="1"/>
</dbReference>
<comment type="similarity">
    <text evidence="1">Belongs to the short-chain dehydrogenases/reductases (SDR) family.</text>
</comment>
<reference evidence="3 4" key="1">
    <citation type="submission" date="2024-10" db="EMBL/GenBank/DDBJ databases">
        <title>The Natural Products Discovery Center: Release of the First 8490 Sequenced Strains for Exploring Actinobacteria Biosynthetic Diversity.</title>
        <authorList>
            <person name="Kalkreuter E."/>
            <person name="Kautsar S.A."/>
            <person name="Yang D."/>
            <person name="Bader C.D."/>
            <person name="Teijaro C.N."/>
            <person name="Fluegel L."/>
            <person name="Davis C.M."/>
            <person name="Simpson J.R."/>
            <person name="Lauterbach L."/>
            <person name="Steele A.D."/>
            <person name="Gui C."/>
            <person name="Meng S."/>
            <person name="Li G."/>
            <person name="Viehrig K."/>
            <person name="Ye F."/>
            <person name="Su P."/>
            <person name="Kiefer A.F."/>
            <person name="Nichols A."/>
            <person name="Cepeda A.J."/>
            <person name="Yan W."/>
            <person name="Fan B."/>
            <person name="Jiang Y."/>
            <person name="Adhikari A."/>
            <person name="Zheng C.-J."/>
            <person name="Schuster L."/>
            <person name="Cowan T.M."/>
            <person name="Smanski M.J."/>
            <person name="Chevrette M.G."/>
            <person name="De Carvalho L.P.S."/>
            <person name="Shen B."/>
        </authorList>
    </citation>
    <scope>NUCLEOTIDE SEQUENCE [LARGE SCALE GENOMIC DNA]</scope>
    <source>
        <strain evidence="3 4">NPDC017990</strain>
    </source>
</reference>
<dbReference type="Pfam" id="PF13561">
    <property type="entry name" value="adh_short_C2"/>
    <property type="match status" value="1"/>
</dbReference>
<gene>
    <name evidence="3" type="ORF">ACH4F9_36980</name>
</gene>
<comment type="caution">
    <text evidence="3">The sequence shown here is derived from an EMBL/GenBank/DDBJ whole genome shotgun (WGS) entry which is preliminary data.</text>
</comment>
<feature type="domain" description="Ketoreductase" evidence="2">
    <location>
        <begin position="6"/>
        <end position="165"/>
    </location>
</feature>
<dbReference type="SMART" id="SM00822">
    <property type="entry name" value="PKS_KR"/>
    <property type="match status" value="1"/>
</dbReference>
<accession>A0ABW7QZZ8</accession>
<dbReference type="PANTHER" id="PTHR42760:SF129">
    <property type="entry name" value="OXIDOREDUCTASE"/>
    <property type="match status" value="1"/>
</dbReference>
<proteinExistence type="inferred from homology"/>
<dbReference type="PROSITE" id="PS00061">
    <property type="entry name" value="ADH_SHORT"/>
    <property type="match status" value="1"/>
</dbReference>
<dbReference type="SUPFAM" id="SSF51735">
    <property type="entry name" value="NAD(P)-binding Rossmann-fold domains"/>
    <property type="match status" value="1"/>
</dbReference>
<dbReference type="InterPro" id="IPR020904">
    <property type="entry name" value="Sc_DH/Rdtase_CS"/>
</dbReference>
<dbReference type="EC" id="1.1.1.-" evidence="3"/>
<dbReference type="Proteomes" id="UP001610818">
    <property type="component" value="Unassembled WGS sequence"/>
</dbReference>
<evidence type="ECO:0000256" key="1">
    <source>
        <dbReference type="ARBA" id="ARBA00006484"/>
    </source>
</evidence>
<dbReference type="GO" id="GO:0016491">
    <property type="term" value="F:oxidoreductase activity"/>
    <property type="evidence" value="ECO:0007669"/>
    <property type="project" value="UniProtKB-KW"/>
</dbReference>
<dbReference type="InterPro" id="IPR057326">
    <property type="entry name" value="KR_dom"/>
</dbReference>
<keyword evidence="4" id="KW-1185">Reference proteome</keyword>
<dbReference type="InterPro" id="IPR002347">
    <property type="entry name" value="SDR_fam"/>
</dbReference>
<dbReference type="EMBL" id="JBIRGQ010000008">
    <property type="protein sequence ID" value="MFH8550601.1"/>
    <property type="molecule type" value="Genomic_DNA"/>
</dbReference>
<dbReference type="PANTHER" id="PTHR42760">
    <property type="entry name" value="SHORT-CHAIN DEHYDROGENASES/REDUCTASES FAMILY MEMBER"/>
    <property type="match status" value="1"/>
</dbReference>
<dbReference type="PRINTS" id="PR00080">
    <property type="entry name" value="SDRFAMILY"/>
</dbReference>
<sequence length="227" mass="23409">MTTPARTALVTGGASGLGAAAAERLRADGVKVTTLDLAGADVQADVTDEQALRQLAADIGPLDILVNSAGIVGPNAPLVDTTPEQWRRVLDVNVVGTVNTMRAFVPGMRARGWGRVVNFASMAGKDGNPNLSIYSASKAAVIALTKSAGKELATSGVLVNVITPAVIATPMNDSTAPDVLEHITGLIPMKRIGRPEEVAELVAFLASERVSFSTGAVYDISGGRATY</sequence>
<dbReference type="PRINTS" id="PR00081">
    <property type="entry name" value="GDHRDH"/>
</dbReference>
<dbReference type="CDD" id="cd05233">
    <property type="entry name" value="SDR_c"/>
    <property type="match status" value="1"/>
</dbReference>
<name>A0ABW7QZZ8_9ACTN</name>
<protein>
    <submittedName>
        <fullName evidence="3">SDR family NAD(P)-dependent oxidoreductase</fullName>
        <ecNumber evidence="3">1.1.1.-</ecNumber>
    </submittedName>
</protein>
<keyword evidence="3" id="KW-0560">Oxidoreductase</keyword>
<dbReference type="RefSeq" id="WP_397717149.1">
    <property type="nucleotide sequence ID" value="NZ_JBIRGN010000008.1"/>
</dbReference>
<evidence type="ECO:0000259" key="2">
    <source>
        <dbReference type="SMART" id="SM00822"/>
    </source>
</evidence>
<evidence type="ECO:0000313" key="3">
    <source>
        <dbReference type="EMBL" id="MFH8550601.1"/>
    </source>
</evidence>